<dbReference type="RefSeq" id="WP_188780458.1">
    <property type="nucleotide sequence ID" value="NZ_BMKQ01000001.1"/>
</dbReference>
<keyword evidence="3" id="KW-1185">Reference proteome</keyword>
<evidence type="ECO:0000313" key="2">
    <source>
        <dbReference type="EMBL" id="GGF53721.1"/>
    </source>
</evidence>
<evidence type="ECO:0000259" key="1">
    <source>
        <dbReference type="Pfam" id="PF00535"/>
    </source>
</evidence>
<dbReference type="PANTHER" id="PTHR43646:SF6">
    <property type="entry name" value="PRE-MYCOFACTOCIN GLYCOSYLTRANSFERASE"/>
    <property type="match status" value="1"/>
</dbReference>
<gene>
    <name evidence="2" type="ORF">GCM10011519_29530</name>
</gene>
<sequence>MTPPASETLPDGFAVRLSPRTKVRDGGRCLVGGTAGRVVFLAPAAVERLAEPTGLVVRDQTSRRLARLLLDRGLADPCWPAWARTPAEEDEAVGDVTVVVPVLDRPDALARLLGALPREIPVVVVDDGSRDPASIGRVAAAAGADVVRHERNAGPAAARNSGLARVTTPYVAFVDSDVVPEPGWLSVLRRHLADPATGLVAPRVHGVTSGADAGWLTRYEEVRSSLDLGHDPAAVRILGTVAYVPSACVLARVDALGEGFATSMRSGEDVDLVWRLLGAGWRVRYEPGAAVRHDHRTTVRAWLGRKAFYGSSAGRLAERHGDAVAPMVLSAWTAVLTGAVLAQRRWSVPVALGSWGVATVGLSRRLERADSPLRTAARLTLEGAAAAHGQAASALCRHYWPVSVVVSAFSVRARRALLVAAVVDAALDHHHRRPRLDPARYLVARRLDDAAYGAGLWGGVMSRVARGRSWGALRALAPQWRS</sequence>
<dbReference type="Pfam" id="PF00535">
    <property type="entry name" value="Glycos_transf_2"/>
    <property type="match status" value="1"/>
</dbReference>
<accession>A0A917BR19</accession>
<dbReference type="AlphaFoldDB" id="A0A917BR19"/>
<name>A0A917BR19_9ACTN</name>
<evidence type="ECO:0000313" key="3">
    <source>
        <dbReference type="Proteomes" id="UP000649179"/>
    </source>
</evidence>
<dbReference type="SUPFAM" id="SSF53448">
    <property type="entry name" value="Nucleotide-diphospho-sugar transferases"/>
    <property type="match status" value="1"/>
</dbReference>
<dbReference type="GO" id="GO:0016740">
    <property type="term" value="F:transferase activity"/>
    <property type="evidence" value="ECO:0007669"/>
    <property type="project" value="InterPro"/>
</dbReference>
<feature type="domain" description="Glycosyltransferase 2-like" evidence="1">
    <location>
        <begin position="97"/>
        <end position="256"/>
    </location>
</feature>
<reference evidence="2" key="2">
    <citation type="submission" date="2020-09" db="EMBL/GenBank/DDBJ databases">
        <authorList>
            <person name="Sun Q."/>
            <person name="Zhou Y."/>
        </authorList>
    </citation>
    <scope>NUCLEOTIDE SEQUENCE</scope>
    <source>
        <strain evidence="2">CGMCC 1.16067</strain>
    </source>
</reference>
<dbReference type="InterPro" id="IPR001173">
    <property type="entry name" value="Glyco_trans_2-like"/>
</dbReference>
<proteinExistence type="predicted"/>
<dbReference type="Gene3D" id="3.90.550.10">
    <property type="entry name" value="Spore Coat Polysaccharide Biosynthesis Protein SpsA, Chain A"/>
    <property type="match status" value="1"/>
</dbReference>
<organism evidence="2 3">
    <name type="scientific">Marmoricola endophyticus</name>
    <dbReference type="NCBI Taxonomy" id="2040280"/>
    <lineage>
        <taxon>Bacteria</taxon>
        <taxon>Bacillati</taxon>
        <taxon>Actinomycetota</taxon>
        <taxon>Actinomycetes</taxon>
        <taxon>Propionibacteriales</taxon>
        <taxon>Nocardioidaceae</taxon>
        <taxon>Marmoricola</taxon>
    </lineage>
</organism>
<dbReference type="InterPro" id="IPR029044">
    <property type="entry name" value="Nucleotide-diphossugar_trans"/>
</dbReference>
<protein>
    <submittedName>
        <fullName evidence="2">Glycosyltransferase</fullName>
    </submittedName>
</protein>
<dbReference type="InterPro" id="IPR023981">
    <property type="entry name" value="MftF"/>
</dbReference>
<dbReference type="EMBL" id="BMKQ01000001">
    <property type="protein sequence ID" value="GGF53721.1"/>
    <property type="molecule type" value="Genomic_DNA"/>
</dbReference>
<dbReference type="Proteomes" id="UP000649179">
    <property type="component" value="Unassembled WGS sequence"/>
</dbReference>
<comment type="caution">
    <text evidence="2">The sequence shown here is derived from an EMBL/GenBank/DDBJ whole genome shotgun (WGS) entry which is preliminary data.</text>
</comment>
<dbReference type="PANTHER" id="PTHR43646">
    <property type="entry name" value="GLYCOSYLTRANSFERASE"/>
    <property type="match status" value="1"/>
</dbReference>
<reference evidence="2" key="1">
    <citation type="journal article" date="2014" name="Int. J. Syst. Evol. Microbiol.">
        <title>Complete genome sequence of Corynebacterium casei LMG S-19264T (=DSM 44701T), isolated from a smear-ripened cheese.</title>
        <authorList>
            <consortium name="US DOE Joint Genome Institute (JGI-PGF)"/>
            <person name="Walter F."/>
            <person name="Albersmeier A."/>
            <person name="Kalinowski J."/>
            <person name="Ruckert C."/>
        </authorList>
    </citation>
    <scope>NUCLEOTIDE SEQUENCE</scope>
    <source>
        <strain evidence="2">CGMCC 1.16067</strain>
    </source>
</reference>
<dbReference type="NCBIfam" id="TIGR03965">
    <property type="entry name" value="mycofact_glyco"/>
    <property type="match status" value="1"/>
</dbReference>